<evidence type="ECO:0000313" key="3">
    <source>
        <dbReference type="EMBL" id="KAK2148596.1"/>
    </source>
</evidence>
<comment type="caution">
    <text evidence="3">The sequence shown here is derived from an EMBL/GenBank/DDBJ whole genome shotgun (WGS) entry which is preliminary data.</text>
</comment>
<evidence type="ECO:0000256" key="1">
    <source>
        <dbReference type="SAM" id="MobiDB-lite"/>
    </source>
</evidence>
<evidence type="ECO:0000313" key="4">
    <source>
        <dbReference type="Proteomes" id="UP001209878"/>
    </source>
</evidence>
<feature type="region of interest" description="Disordered" evidence="1">
    <location>
        <begin position="452"/>
        <end position="511"/>
    </location>
</feature>
<dbReference type="Pfam" id="PF00078">
    <property type="entry name" value="RVT_1"/>
    <property type="match status" value="1"/>
</dbReference>
<dbReference type="AlphaFoldDB" id="A0AAD9J9T8"/>
<dbReference type="Proteomes" id="UP001209878">
    <property type="component" value="Unassembled WGS sequence"/>
</dbReference>
<protein>
    <recommendedName>
        <fullName evidence="2">Reverse transcriptase domain-containing protein</fullName>
    </recommendedName>
</protein>
<dbReference type="EMBL" id="JAODUO010003163">
    <property type="protein sequence ID" value="KAK2148596.1"/>
    <property type="molecule type" value="Genomic_DNA"/>
</dbReference>
<reference evidence="3" key="1">
    <citation type="journal article" date="2023" name="Mol. Biol. Evol.">
        <title>Third-Generation Sequencing Reveals the Adaptive Role of the Epigenome in Three Deep-Sea Polychaetes.</title>
        <authorList>
            <person name="Perez M."/>
            <person name="Aroh O."/>
            <person name="Sun Y."/>
            <person name="Lan Y."/>
            <person name="Juniper S.K."/>
            <person name="Young C.R."/>
            <person name="Angers B."/>
            <person name="Qian P.Y."/>
        </authorList>
    </citation>
    <scope>NUCLEOTIDE SEQUENCE</scope>
    <source>
        <strain evidence="3">R07B-5</strain>
    </source>
</reference>
<dbReference type="PANTHER" id="PTHR47027">
    <property type="entry name" value="REVERSE TRANSCRIPTASE DOMAIN-CONTAINING PROTEIN"/>
    <property type="match status" value="1"/>
</dbReference>
<feature type="compositionally biased region" description="Polar residues" evidence="1">
    <location>
        <begin position="501"/>
        <end position="511"/>
    </location>
</feature>
<keyword evidence="4" id="KW-1185">Reference proteome</keyword>
<feature type="compositionally biased region" description="Basic and acidic residues" evidence="1">
    <location>
        <begin position="484"/>
        <end position="496"/>
    </location>
</feature>
<dbReference type="PROSITE" id="PS50878">
    <property type="entry name" value="RT_POL"/>
    <property type="match status" value="1"/>
</dbReference>
<dbReference type="CDD" id="cd01650">
    <property type="entry name" value="RT_nLTR_like"/>
    <property type="match status" value="1"/>
</dbReference>
<feature type="domain" description="Reverse transcriptase" evidence="2">
    <location>
        <begin position="1"/>
        <end position="330"/>
    </location>
</feature>
<proteinExistence type="predicted"/>
<dbReference type="SUPFAM" id="SSF56672">
    <property type="entry name" value="DNA/RNA polymerases"/>
    <property type="match status" value="1"/>
</dbReference>
<evidence type="ECO:0000259" key="2">
    <source>
        <dbReference type="PROSITE" id="PS50878"/>
    </source>
</evidence>
<dbReference type="PANTHER" id="PTHR47027:SF8">
    <property type="entry name" value="RIBONUCLEASE H"/>
    <property type="match status" value="1"/>
</dbReference>
<gene>
    <name evidence="3" type="ORF">NP493_3181g00001</name>
</gene>
<dbReference type="InterPro" id="IPR043502">
    <property type="entry name" value="DNA/RNA_pol_sf"/>
</dbReference>
<name>A0AAD9J9T8_RIDPI</name>
<sequence length="511" mass="57763">MTKNNSKKTYQLVKDLTSTKQGRTKTMQDKDGRCLTDEQDILKRWSEYCSELYNYRATGDPEVLNVPPTTDNDNYPILREEVEAAVKSLKKGKTAGADNVPAELVQAGGEAMITASGKIIAEEQAGFRPGRSTTEQIFNLRILCEKYLQHQQDLYHVFIDFKKAFDRVWHAALWASMKHFNINAILIRMTQNLYDKATSAVYLNNSIGDWFRTTVGVREGCVLSHTLFNIFLERIMTDALNDHEGTVSIGGRNITNLRFATDIDGLAGREEELADLMERLNKTSTAFGMQINAEKTKLMTSNTNGFSTDTRVNGEKPDCVNRFKYMGAIIADEGSKPGILTRIAQATAALAKLKTIWNDRNIALSSKIRLMRSLVMSIFLYACEAWTLTADTERRIQAMEMRGHISNEEVRNRTRQAIGPHEDLLTTVKRRKLKWYGHITRSSGLAKTIMQGTVQGGRRRGKQKKRREDNVPESTGMTLGAAMRKTERREEWRELVARSSVAPQRSTKTTG</sequence>
<accession>A0AAD9J9T8</accession>
<organism evidence="3 4">
    <name type="scientific">Ridgeia piscesae</name>
    <name type="common">Tubeworm</name>
    <dbReference type="NCBI Taxonomy" id="27915"/>
    <lineage>
        <taxon>Eukaryota</taxon>
        <taxon>Metazoa</taxon>
        <taxon>Spiralia</taxon>
        <taxon>Lophotrochozoa</taxon>
        <taxon>Annelida</taxon>
        <taxon>Polychaeta</taxon>
        <taxon>Sedentaria</taxon>
        <taxon>Canalipalpata</taxon>
        <taxon>Sabellida</taxon>
        <taxon>Siboglinidae</taxon>
        <taxon>Ridgeia</taxon>
    </lineage>
</organism>
<dbReference type="InterPro" id="IPR000477">
    <property type="entry name" value="RT_dom"/>
</dbReference>